<dbReference type="InterPro" id="IPR051717">
    <property type="entry name" value="MFS_MFSD6"/>
</dbReference>
<evidence type="ECO:0000256" key="3">
    <source>
        <dbReference type="ARBA" id="ARBA00022692"/>
    </source>
</evidence>
<evidence type="ECO:0000313" key="8">
    <source>
        <dbReference type="EMBL" id="PJF19934.1"/>
    </source>
</evidence>
<feature type="transmembrane region" description="Helical" evidence="6">
    <location>
        <begin position="124"/>
        <end position="146"/>
    </location>
</feature>
<dbReference type="PANTHER" id="PTHR16172:SF41">
    <property type="entry name" value="MAJOR FACILITATOR SUPERFAMILY DOMAIN-CONTAINING PROTEIN 6-LIKE"/>
    <property type="match status" value="1"/>
</dbReference>
<sequence length="323" mass="36162">MAVSWPDKSRIFFVASCYLLSNFFTSAFFPLLDNRVFVILSKDPRFSKELFGRQRLFGTLGQSLIQLATGKAFRSIGFDAMFLYLIASAVVFILLIQFGIPNEASPSPLKDDKKGSLLAGSRKLLWTFDFPFFLLILLIASTTRGVAGNFLPQYYSTVMKLSPWELSLMMQTRLFTELATFFFSKQIIQCIGVGWMLFIAQFSGFLRVFAYSVIPPTYPWTRAPLLIELLKGVNNACLTSAGIQYIHDSAPVGTEATAQGFYSGVHSYLANATAGLFSGWVLFAHKEDPNAYYALFSYTALLAATGIIFYSVHRVYKVHRVLS</sequence>
<evidence type="ECO:0000256" key="6">
    <source>
        <dbReference type="SAM" id="Phobius"/>
    </source>
</evidence>
<dbReference type="OrthoDB" id="515887at2759"/>
<reference evidence="8 9" key="1">
    <citation type="submission" date="2016-10" db="EMBL/GenBank/DDBJ databases">
        <title>The genome of Paramicrosporidium saccamoebae is the missing link in understanding Cryptomycota and Microsporidia evolution.</title>
        <authorList>
            <person name="Quandt C.A."/>
            <person name="Beaudet D."/>
            <person name="Corsaro D."/>
            <person name="Michel R."/>
            <person name="Corradi N."/>
            <person name="James T."/>
        </authorList>
    </citation>
    <scope>NUCLEOTIDE SEQUENCE [LARGE SCALE GENOMIC DNA]</scope>
    <source>
        <strain evidence="8 9">KSL3</strain>
    </source>
</reference>
<dbReference type="PANTHER" id="PTHR16172">
    <property type="entry name" value="MAJOR FACILITATOR SUPERFAMILY DOMAIN-CONTAINING PROTEIN 6-LIKE"/>
    <property type="match status" value="1"/>
</dbReference>
<evidence type="ECO:0000256" key="4">
    <source>
        <dbReference type="ARBA" id="ARBA00022989"/>
    </source>
</evidence>
<keyword evidence="9" id="KW-1185">Reference proteome</keyword>
<evidence type="ECO:0000256" key="5">
    <source>
        <dbReference type="ARBA" id="ARBA00023136"/>
    </source>
</evidence>
<dbReference type="Pfam" id="PF12832">
    <property type="entry name" value="MFS_1_like"/>
    <property type="match status" value="1"/>
</dbReference>
<organism evidence="8 9">
    <name type="scientific">Paramicrosporidium saccamoebae</name>
    <dbReference type="NCBI Taxonomy" id="1246581"/>
    <lineage>
        <taxon>Eukaryota</taxon>
        <taxon>Fungi</taxon>
        <taxon>Fungi incertae sedis</taxon>
        <taxon>Cryptomycota</taxon>
        <taxon>Cryptomycota incertae sedis</taxon>
        <taxon>Paramicrosporidium</taxon>
    </lineage>
</organism>
<comment type="similarity">
    <text evidence="2">Belongs to the major facilitator superfamily. MFSD6 family.</text>
</comment>
<keyword evidence="3 6" id="KW-0812">Transmembrane</keyword>
<protein>
    <recommendedName>
        <fullName evidence="7">Major facilitator superfamily associated domain-containing protein</fullName>
    </recommendedName>
</protein>
<dbReference type="GO" id="GO:0016020">
    <property type="term" value="C:membrane"/>
    <property type="evidence" value="ECO:0007669"/>
    <property type="project" value="UniProtKB-SubCell"/>
</dbReference>
<evidence type="ECO:0000256" key="1">
    <source>
        <dbReference type="ARBA" id="ARBA00004141"/>
    </source>
</evidence>
<dbReference type="InterPro" id="IPR036259">
    <property type="entry name" value="MFS_trans_sf"/>
</dbReference>
<evidence type="ECO:0000256" key="2">
    <source>
        <dbReference type="ARBA" id="ARBA00005241"/>
    </source>
</evidence>
<dbReference type="AlphaFoldDB" id="A0A2H9TQC0"/>
<dbReference type="Gene3D" id="1.20.1250.20">
    <property type="entry name" value="MFS general substrate transporter like domains"/>
    <property type="match status" value="2"/>
</dbReference>
<dbReference type="Proteomes" id="UP000240830">
    <property type="component" value="Unassembled WGS sequence"/>
</dbReference>
<keyword evidence="4 6" id="KW-1133">Transmembrane helix</keyword>
<feature type="domain" description="Major facilitator superfamily associated" evidence="7">
    <location>
        <begin position="6"/>
        <end position="286"/>
    </location>
</feature>
<proteinExistence type="inferred from homology"/>
<comment type="subcellular location">
    <subcellularLocation>
        <location evidence="1">Membrane</location>
        <topology evidence="1">Multi-pass membrane protein</topology>
    </subcellularLocation>
</comment>
<evidence type="ECO:0000313" key="9">
    <source>
        <dbReference type="Proteomes" id="UP000240830"/>
    </source>
</evidence>
<dbReference type="InterPro" id="IPR024989">
    <property type="entry name" value="MFS_assoc_dom"/>
</dbReference>
<evidence type="ECO:0000259" key="7">
    <source>
        <dbReference type="Pfam" id="PF12832"/>
    </source>
</evidence>
<name>A0A2H9TQC0_9FUNG</name>
<feature type="transmembrane region" description="Helical" evidence="6">
    <location>
        <begin position="291"/>
        <end position="312"/>
    </location>
</feature>
<dbReference type="SUPFAM" id="SSF103473">
    <property type="entry name" value="MFS general substrate transporter"/>
    <property type="match status" value="1"/>
</dbReference>
<feature type="transmembrane region" description="Helical" evidence="6">
    <location>
        <begin position="81"/>
        <end position="100"/>
    </location>
</feature>
<comment type="caution">
    <text evidence="8">The sequence shown here is derived from an EMBL/GenBank/DDBJ whole genome shotgun (WGS) entry which is preliminary data.</text>
</comment>
<accession>A0A2H9TQC0</accession>
<gene>
    <name evidence="8" type="ORF">PSACC_00238</name>
</gene>
<feature type="transmembrane region" description="Helical" evidence="6">
    <location>
        <begin position="12"/>
        <end position="32"/>
    </location>
</feature>
<keyword evidence="5 6" id="KW-0472">Membrane</keyword>
<dbReference type="EMBL" id="MTSL01000025">
    <property type="protein sequence ID" value="PJF19934.1"/>
    <property type="molecule type" value="Genomic_DNA"/>
</dbReference>